<accession>A0A418AEU9</accession>
<keyword evidence="3" id="KW-1185">Reference proteome</keyword>
<dbReference type="PANTHER" id="PTHR19303">
    <property type="entry name" value="TRANSPOSON"/>
    <property type="match status" value="1"/>
</dbReference>
<dbReference type="Pfam" id="PF03184">
    <property type="entry name" value="DDE_1"/>
    <property type="match status" value="1"/>
</dbReference>
<dbReference type="InterPro" id="IPR050863">
    <property type="entry name" value="CenT-Element_Derived"/>
</dbReference>
<organism evidence="2 3">
    <name type="scientific">Aphanomyces invadans</name>
    <dbReference type="NCBI Taxonomy" id="157072"/>
    <lineage>
        <taxon>Eukaryota</taxon>
        <taxon>Sar</taxon>
        <taxon>Stramenopiles</taxon>
        <taxon>Oomycota</taxon>
        <taxon>Saprolegniomycetes</taxon>
        <taxon>Saprolegniales</taxon>
        <taxon>Verrucalvaceae</taxon>
        <taxon>Aphanomyces</taxon>
    </lineage>
</organism>
<name>A0A418AEU9_9STRA</name>
<dbReference type="EMBL" id="QUSY01004270">
    <property type="protein sequence ID" value="RHY14123.1"/>
    <property type="molecule type" value="Genomic_DNA"/>
</dbReference>
<dbReference type="VEuPathDB" id="FungiDB:H310_09721"/>
<dbReference type="PANTHER" id="PTHR19303:SF57">
    <property type="entry name" value="HTH CENPB-TYPE DOMAIN-CONTAINING PROTEIN"/>
    <property type="match status" value="1"/>
</dbReference>
<evidence type="ECO:0000259" key="1">
    <source>
        <dbReference type="Pfam" id="PF03184"/>
    </source>
</evidence>
<evidence type="ECO:0000313" key="3">
    <source>
        <dbReference type="Proteomes" id="UP000285060"/>
    </source>
</evidence>
<dbReference type="Proteomes" id="UP000285060">
    <property type="component" value="Unassembled WGS sequence"/>
</dbReference>
<reference evidence="2 3" key="1">
    <citation type="submission" date="2018-08" db="EMBL/GenBank/DDBJ databases">
        <title>Aphanomyces genome sequencing and annotation.</title>
        <authorList>
            <person name="Minardi D."/>
            <person name="Oidtmann B."/>
            <person name="Van Der Giezen M."/>
            <person name="Studholme D.J."/>
        </authorList>
    </citation>
    <scope>NUCLEOTIDE SEQUENCE [LARGE SCALE GENOMIC DNA]</scope>
    <source>
        <strain evidence="2 3">NJM0002</strain>
    </source>
</reference>
<dbReference type="InterPro" id="IPR036397">
    <property type="entry name" value="RNaseH_sf"/>
</dbReference>
<protein>
    <recommendedName>
        <fullName evidence="1">DDE-1 domain-containing protein</fullName>
    </recommendedName>
</protein>
<comment type="caution">
    <text evidence="2">The sequence shown here is derived from an EMBL/GenBank/DDBJ whole genome shotgun (WGS) entry which is preliminary data.</text>
</comment>
<dbReference type="InterPro" id="IPR004875">
    <property type="entry name" value="DDE_SF_endonuclease_dom"/>
</dbReference>
<proteinExistence type="predicted"/>
<dbReference type="AlphaFoldDB" id="A0A418AEU9"/>
<dbReference type="GO" id="GO:0003677">
    <property type="term" value="F:DNA binding"/>
    <property type="evidence" value="ECO:0007669"/>
    <property type="project" value="TreeGrafter"/>
</dbReference>
<feature type="domain" description="DDE-1" evidence="1">
    <location>
        <begin position="211"/>
        <end position="376"/>
    </location>
</feature>
<sequence length="385" mass="43925">MSVYARYTMAQRRQFLTDFDQSSMSSKEYARSNNIDWGTWRGWLKRKESIMTTKRNAKRSSLGGQGRKEMIPFASELLDFMNQVRDGEHHLTHTHMVTFMKTHHMDWFQDYVASKKSDDHAYCSLLKLCQRFSQRHRFSQRVPCVTKEPQVDLAEKKATFAAAFWDKFASTAAEDIVNVDETSVYYDMPPTKTLAKIGGSSKVDCEQKHSDRLTAVLTVRSNGEKLPILFIVKGAPGGPIEQNEVPLYPPGHVYVVQKKAWMDTRVWELYLTELLKFEIRGPSVIVADNLDCHVSKASYDNVSSQLFSVLEPLPKNSTSVCQPLDVGVMGPLKSKLRSKWLREAPVVTAAEKRMAMIKRTIEAWDEMSSDLISRSFIKAIPKPSQ</sequence>
<gene>
    <name evidence="2" type="ORF">DYB32_010874</name>
</gene>
<dbReference type="GO" id="GO:0005634">
    <property type="term" value="C:nucleus"/>
    <property type="evidence" value="ECO:0007669"/>
    <property type="project" value="TreeGrafter"/>
</dbReference>
<evidence type="ECO:0000313" key="2">
    <source>
        <dbReference type="EMBL" id="RHY14123.1"/>
    </source>
</evidence>
<dbReference type="Gene3D" id="3.30.420.10">
    <property type="entry name" value="Ribonuclease H-like superfamily/Ribonuclease H"/>
    <property type="match status" value="1"/>
</dbReference>